<evidence type="ECO:0000256" key="1">
    <source>
        <dbReference type="SAM" id="Phobius"/>
    </source>
</evidence>
<dbReference type="CDD" id="cd05121">
    <property type="entry name" value="ABC1_ADCK3-like"/>
    <property type="match status" value="1"/>
</dbReference>
<protein>
    <submittedName>
        <fullName evidence="3">AarF/UbiB family protein</fullName>
    </submittedName>
</protein>
<dbReference type="RefSeq" id="WP_309205417.1">
    <property type="nucleotide sequence ID" value="NZ_CP133586.1"/>
</dbReference>
<dbReference type="PROSITE" id="PS50011">
    <property type="entry name" value="PROTEIN_KINASE_DOM"/>
    <property type="match status" value="1"/>
</dbReference>
<keyword evidence="1" id="KW-0812">Transmembrane</keyword>
<gene>
    <name evidence="3" type="ORF">RFB13_23145</name>
</gene>
<dbReference type="InterPro" id="IPR000719">
    <property type="entry name" value="Prot_kinase_dom"/>
</dbReference>
<organism evidence="3 4">
    <name type="scientific">Serratia fonticola</name>
    <dbReference type="NCBI Taxonomy" id="47917"/>
    <lineage>
        <taxon>Bacteria</taxon>
        <taxon>Pseudomonadati</taxon>
        <taxon>Pseudomonadota</taxon>
        <taxon>Gammaproteobacteria</taxon>
        <taxon>Enterobacterales</taxon>
        <taxon>Yersiniaceae</taxon>
        <taxon>Serratia</taxon>
    </lineage>
</organism>
<dbReference type="Proteomes" id="UP001235341">
    <property type="component" value="Chromosome"/>
</dbReference>
<evidence type="ECO:0000313" key="3">
    <source>
        <dbReference type="EMBL" id="WMT14062.1"/>
    </source>
</evidence>
<feature type="transmembrane region" description="Helical" evidence="1">
    <location>
        <begin position="32"/>
        <end position="52"/>
    </location>
</feature>
<dbReference type="PANTHER" id="PTHR45890">
    <property type="entry name" value="AARF DOMAIN CONTAINING KINASE 2 (PREDICTED)"/>
    <property type="match status" value="1"/>
</dbReference>
<feature type="domain" description="Protein kinase" evidence="2">
    <location>
        <begin position="143"/>
        <end position="450"/>
    </location>
</feature>
<dbReference type="Pfam" id="PF03109">
    <property type="entry name" value="ABC1"/>
    <property type="match status" value="1"/>
</dbReference>
<keyword evidence="1" id="KW-1133">Transmembrane helix</keyword>
<dbReference type="InterPro" id="IPR052402">
    <property type="entry name" value="ADCK_kinase"/>
</dbReference>
<evidence type="ECO:0000313" key="4">
    <source>
        <dbReference type="Proteomes" id="UP001235341"/>
    </source>
</evidence>
<dbReference type="PANTHER" id="PTHR45890:SF1">
    <property type="entry name" value="AARF DOMAIN CONTAINING KINASE 2"/>
    <property type="match status" value="1"/>
</dbReference>
<keyword evidence="1" id="KW-0472">Membrane</keyword>
<dbReference type="SUPFAM" id="SSF56112">
    <property type="entry name" value="Protein kinase-like (PK-like)"/>
    <property type="match status" value="1"/>
</dbReference>
<evidence type="ECO:0000259" key="2">
    <source>
        <dbReference type="PROSITE" id="PS50011"/>
    </source>
</evidence>
<keyword evidence="4" id="KW-1185">Reference proteome</keyword>
<sequence>MRNESKTPNSYKGCSGTNSTNQVGRLRDSAKLVILLPVRITEICFVVLAYALKMSFSWSLSRFSSRNAYFASQGNTLREGLQALGPTFIKLGQILSSRPDLVSPEISSQLAGLQEQVESRKPAQVRRLIAQFLGRELNSVFRHFEEEPIAAGSVAHVYRAELLDGSVVAVKIVRPGVRWRMICDMVLFSATAKILSLLPRMRLMPMAPMVEEVRHILICQLDLSAEACNYKKFSENFCKSSHVQLPLIHSEFSNDRMLTMEYLDGLQRVEQMAKKAGCTGELANTCLRALFQMIFVDGFVHGDLHPGNVRFKNDEELVLLDCGLVVHLDPKKRSEFTRFFLSIATNNGSECAKIALSTSTWRTKIFDWSCFEKEMCELVNANSGKSAEQFEVAHFAKELFELFRRNGLRGSTDFVTVILALVVFEGIVKQISPSLDFQTEARSFLLEVGF</sequence>
<dbReference type="EMBL" id="CP133586">
    <property type="protein sequence ID" value="WMT14062.1"/>
    <property type="molecule type" value="Genomic_DNA"/>
</dbReference>
<dbReference type="InterPro" id="IPR011009">
    <property type="entry name" value="Kinase-like_dom_sf"/>
</dbReference>
<proteinExistence type="predicted"/>
<reference evidence="3 4" key="1">
    <citation type="submission" date="2023-08" db="EMBL/GenBank/DDBJ databases">
        <title>Complete Genome and Methylome dissection of Serratia fonticola NEB369.</title>
        <authorList>
            <person name="Fomenkov A."/>
            <person name="Roberts R.D."/>
        </authorList>
    </citation>
    <scope>NUCLEOTIDE SEQUENCE [LARGE SCALE GENOMIC DNA]</scope>
    <source>
        <strain evidence="3 4">NEB369</strain>
    </source>
</reference>
<name>A0ABY9PKV3_SERFO</name>
<dbReference type="InterPro" id="IPR004147">
    <property type="entry name" value="ABC1_dom"/>
</dbReference>
<dbReference type="Gene3D" id="1.10.510.10">
    <property type="entry name" value="Transferase(Phosphotransferase) domain 1"/>
    <property type="match status" value="1"/>
</dbReference>
<accession>A0ABY9PKV3</accession>